<evidence type="ECO:0008006" key="5">
    <source>
        <dbReference type="Google" id="ProtNLM"/>
    </source>
</evidence>
<dbReference type="eggNOG" id="COG4118">
    <property type="taxonomic scope" value="Bacteria"/>
</dbReference>
<dbReference type="KEGG" id="tpi:TREPR_0319"/>
<dbReference type="SUPFAM" id="SSF143120">
    <property type="entry name" value="YefM-like"/>
    <property type="match status" value="1"/>
</dbReference>
<sequence>MPVGEVKTHFSEVLEEVRQGSTVGILYGRAKKPVAMIVPYVEEKVKKRKIGILDGKMTVKFMPDFEMTVEELLAVK</sequence>
<proteinExistence type="inferred from homology"/>
<dbReference type="STRING" id="545694.TREPR_0217"/>
<reference evidence="2 4" key="3">
    <citation type="journal article" date="2011" name="ISME J.">
        <title>RNA-seq reveals cooperative metabolic interactions between two termite-gut spirochete species in co-culture.</title>
        <authorList>
            <person name="Rosenthal A.Z."/>
            <person name="Matson E.G."/>
            <person name="Eldar A."/>
            <person name="Leadbetter J.R."/>
        </authorList>
    </citation>
    <scope>NUCLEOTIDE SEQUENCE [LARGE SCALE GENOMIC DNA]</scope>
    <source>
        <strain evidence="4">ATCC BAA-887 / DSM 12427 / ZAS-2</strain>
        <strain evidence="2">ZAS-2</strain>
    </source>
</reference>
<accession>F5YLM9</accession>
<keyword evidence="4" id="KW-1185">Reference proteome</keyword>
<dbReference type="AlphaFoldDB" id="F5YLM9"/>
<comment type="similarity">
    <text evidence="1">Belongs to the phD/YefM antitoxin family.</text>
</comment>
<organism evidence="2 4">
    <name type="scientific">Treponema primitia (strain ATCC BAA-887 / DSM 12427 / ZAS-2)</name>
    <dbReference type="NCBI Taxonomy" id="545694"/>
    <lineage>
        <taxon>Bacteria</taxon>
        <taxon>Pseudomonadati</taxon>
        <taxon>Spirochaetota</taxon>
        <taxon>Spirochaetia</taxon>
        <taxon>Spirochaetales</taxon>
        <taxon>Treponemataceae</taxon>
        <taxon>Treponema</taxon>
    </lineage>
</organism>
<protein>
    <recommendedName>
        <fullName evidence="5">Prevent-host-death family protein</fullName>
    </recommendedName>
</protein>
<name>F5YLM9_TREPZ</name>
<evidence type="ECO:0000313" key="2">
    <source>
        <dbReference type="EMBL" id="AEF84553.1"/>
    </source>
</evidence>
<evidence type="ECO:0000256" key="1">
    <source>
        <dbReference type="ARBA" id="ARBA00009981"/>
    </source>
</evidence>
<reference evidence="4" key="1">
    <citation type="submission" date="2009-12" db="EMBL/GenBank/DDBJ databases">
        <title>Complete sequence of Treponema primitia strain ZAS-2.</title>
        <authorList>
            <person name="Tetu S.G."/>
            <person name="Matson E."/>
            <person name="Ren Q."/>
            <person name="Seshadri R."/>
            <person name="Elbourne L."/>
            <person name="Hassan K.A."/>
            <person name="Durkin A."/>
            <person name="Radune D."/>
            <person name="Mohamoud Y."/>
            <person name="Shay R."/>
            <person name="Jin S."/>
            <person name="Zhang X."/>
            <person name="Lucey K."/>
            <person name="Ballor N.R."/>
            <person name="Ottesen E."/>
            <person name="Rosenthal R."/>
            <person name="Allen A."/>
            <person name="Leadbetter J.R."/>
            <person name="Paulsen I.T."/>
        </authorList>
    </citation>
    <scope>NUCLEOTIDE SEQUENCE [LARGE SCALE GENOMIC DNA]</scope>
    <source>
        <strain evidence="4">ATCC BAA-887 / DSM 12427 / ZAS-2</strain>
    </source>
</reference>
<evidence type="ECO:0000313" key="4">
    <source>
        <dbReference type="Proteomes" id="UP000009223"/>
    </source>
</evidence>
<dbReference type="Proteomes" id="UP000009223">
    <property type="component" value="Chromosome"/>
</dbReference>
<reference evidence="2" key="2">
    <citation type="submission" date="2009-12" db="EMBL/GenBank/DDBJ databases">
        <authorList>
            <person name="Tetu S.G."/>
            <person name="Matson E."/>
            <person name="Ren Q."/>
            <person name="Seshadri R."/>
            <person name="Elbourne L."/>
            <person name="Hassan K.A."/>
            <person name="Durkin A."/>
            <person name="Radune D."/>
            <person name="Mohamoud Y."/>
            <person name="Shay R."/>
            <person name="Jin S."/>
            <person name="Zhang X."/>
            <person name="Lucey K."/>
            <person name="Ballor N.R."/>
            <person name="Ottesen E."/>
            <person name="Rosenthal R."/>
            <person name="Allen A."/>
            <person name="Leadbetter J.R."/>
            <person name="Paulsen I.T."/>
        </authorList>
    </citation>
    <scope>NUCLEOTIDE SEQUENCE</scope>
    <source>
        <strain evidence="2">ZAS-2</strain>
    </source>
</reference>
<dbReference type="KEGG" id="tpi:TREPR_0217"/>
<dbReference type="InterPro" id="IPR036165">
    <property type="entry name" value="YefM-like_sf"/>
</dbReference>
<dbReference type="EMBL" id="CP001843">
    <property type="protein sequence ID" value="AEF84553.1"/>
    <property type="molecule type" value="Genomic_DNA"/>
</dbReference>
<gene>
    <name evidence="2" type="ordered locus">TREPR_0217</name>
    <name evidence="3" type="ordered locus">TREPR_0319</name>
</gene>
<dbReference type="HOGENOM" id="CLU_163140_8_0_12"/>
<evidence type="ECO:0000313" key="3">
    <source>
        <dbReference type="EMBL" id="AEF86945.1"/>
    </source>
</evidence>
<dbReference type="EMBL" id="CP001843">
    <property type="protein sequence ID" value="AEF86945.1"/>
    <property type="molecule type" value="Genomic_DNA"/>
</dbReference>